<dbReference type="RefSeq" id="WP_258856518.1">
    <property type="nucleotide sequence ID" value="NZ_JANUGV010000002.1"/>
</dbReference>
<reference evidence="2 3" key="1">
    <citation type="submission" date="2022-08" db="EMBL/GenBank/DDBJ databases">
        <title>Reclassification of Massilia species as members of the genera Telluria, Duganella, Pseudoduganella, Mokoshia gen. nov. and Zemynaea gen. nov. using orthogonal and non-orthogonal genome-based approaches.</title>
        <authorList>
            <person name="Bowman J.P."/>
        </authorList>
    </citation>
    <scope>NUCLEOTIDE SEQUENCE [LARGE SCALE GENOMIC DNA]</scope>
    <source>
        <strain evidence="2 3">JCM 31607</strain>
    </source>
</reference>
<accession>A0ABT2BK21</accession>
<feature type="chain" id="PRO_5045645599" description="Lipoprotein" evidence="1">
    <location>
        <begin position="24"/>
        <end position="89"/>
    </location>
</feature>
<organism evidence="2 3">
    <name type="scientific">Massilia solisilvae</name>
    <dbReference type="NCBI Taxonomy" id="1811225"/>
    <lineage>
        <taxon>Bacteria</taxon>
        <taxon>Pseudomonadati</taxon>
        <taxon>Pseudomonadota</taxon>
        <taxon>Betaproteobacteria</taxon>
        <taxon>Burkholderiales</taxon>
        <taxon>Oxalobacteraceae</taxon>
        <taxon>Telluria group</taxon>
        <taxon>Massilia</taxon>
    </lineage>
</organism>
<gene>
    <name evidence="2" type="ORF">NX773_11835</name>
</gene>
<evidence type="ECO:0000313" key="3">
    <source>
        <dbReference type="Proteomes" id="UP001205861"/>
    </source>
</evidence>
<dbReference type="Proteomes" id="UP001205861">
    <property type="component" value="Unassembled WGS sequence"/>
</dbReference>
<protein>
    <recommendedName>
        <fullName evidence="4">Lipoprotein</fullName>
    </recommendedName>
</protein>
<evidence type="ECO:0000256" key="1">
    <source>
        <dbReference type="SAM" id="SignalP"/>
    </source>
</evidence>
<sequence>MRTLPLALAALLLAACTTPQERAAQMQAQADEMVVIYGPACQRLGYTVNTDQWRACILNLSAKEDLRNYLSYPYYSGLGYWHHGYWGPY</sequence>
<dbReference type="EMBL" id="JANUGV010000002">
    <property type="protein sequence ID" value="MCS0608856.1"/>
    <property type="molecule type" value="Genomic_DNA"/>
</dbReference>
<comment type="caution">
    <text evidence="2">The sequence shown here is derived from an EMBL/GenBank/DDBJ whole genome shotgun (WGS) entry which is preliminary data.</text>
</comment>
<proteinExistence type="predicted"/>
<evidence type="ECO:0000313" key="2">
    <source>
        <dbReference type="EMBL" id="MCS0608856.1"/>
    </source>
</evidence>
<evidence type="ECO:0008006" key="4">
    <source>
        <dbReference type="Google" id="ProtNLM"/>
    </source>
</evidence>
<dbReference type="PROSITE" id="PS51257">
    <property type="entry name" value="PROKAR_LIPOPROTEIN"/>
    <property type="match status" value="1"/>
</dbReference>
<keyword evidence="3" id="KW-1185">Reference proteome</keyword>
<name>A0ABT2BK21_9BURK</name>
<feature type="signal peptide" evidence="1">
    <location>
        <begin position="1"/>
        <end position="23"/>
    </location>
</feature>
<keyword evidence="1" id="KW-0732">Signal</keyword>